<reference evidence="2 3" key="1">
    <citation type="submission" date="2022-10" db="EMBL/GenBank/DDBJ databases">
        <title>The complete genomes of actinobacterial strains from the NBC collection.</title>
        <authorList>
            <person name="Joergensen T.S."/>
            <person name="Alvarez Arevalo M."/>
            <person name="Sterndorff E.B."/>
            <person name="Faurdal D."/>
            <person name="Vuksanovic O."/>
            <person name="Mourched A.-S."/>
            <person name="Charusanti P."/>
            <person name="Shaw S."/>
            <person name="Blin K."/>
            <person name="Weber T."/>
        </authorList>
    </citation>
    <scope>NUCLEOTIDE SEQUENCE [LARGE SCALE GENOMIC DNA]</scope>
    <source>
        <strain evidence="2 3">NBC_00123</strain>
    </source>
</reference>
<organism evidence="2 3">
    <name type="scientific">Streptomyces zaomyceticus</name>
    <dbReference type="NCBI Taxonomy" id="68286"/>
    <lineage>
        <taxon>Bacteria</taxon>
        <taxon>Bacillati</taxon>
        <taxon>Actinomycetota</taxon>
        <taxon>Actinomycetes</taxon>
        <taxon>Kitasatosporales</taxon>
        <taxon>Streptomycetaceae</taxon>
        <taxon>Streptomyces</taxon>
    </lineage>
</organism>
<evidence type="ECO:0000313" key="1">
    <source>
        <dbReference type="EMBL" id="WTR67876.1"/>
    </source>
</evidence>
<dbReference type="RefSeq" id="WP_371634587.1">
    <property type="nucleotide sequence ID" value="NZ_CP108062.1"/>
</dbReference>
<protein>
    <submittedName>
        <fullName evidence="2">Uncharacterized protein</fullName>
    </submittedName>
</protein>
<evidence type="ECO:0000313" key="3">
    <source>
        <dbReference type="Proteomes" id="UP001622594"/>
    </source>
</evidence>
<accession>A0ABZ1LKU4</accession>
<dbReference type="EMBL" id="CP108188">
    <property type="protein sequence ID" value="WTR67876.1"/>
    <property type="molecule type" value="Genomic_DNA"/>
</dbReference>
<gene>
    <name evidence="1" type="ORF">OG814_00595</name>
    <name evidence="2" type="ORF">OG814_40735</name>
</gene>
<name>A0ABZ1LKU4_9ACTN</name>
<sequence length="168" mass="18854">MTEPSPFTHPRWGLQFHWWAVDPFGRVGLFNSAFGQVPWAADAHVRTLDEVAAWARKRHPEWFDGGCAEEDCPQHCVVEPARAPYPYTWDEEYDDRYTRYGVPTQPLLVSELPATPAAAVRLVEVDFPFDRAARIDLGHPGGREVLSASALTPWTSCPRQPDGAGRTP</sequence>
<dbReference type="Proteomes" id="UP001622594">
    <property type="component" value="Chromosome"/>
</dbReference>
<proteinExistence type="predicted"/>
<evidence type="ECO:0000313" key="2">
    <source>
        <dbReference type="EMBL" id="WTR75142.1"/>
    </source>
</evidence>
<keyword evidence="3" id="KW-1185">Reference proteome</keyword>
<dbReference type="EMBL" id="CP108188">
    <property type="protein sequence ID" value="WTR75142.1"/>
    <property type="molecule type" value="Genomic_DNA"/>
</dbReference>